<accession>A0ABR5P388</accession>
<dbReference type="InterPro" id="IPR011051">
    <property type="entry name" value="RmlC_Cupin_sf"/>
</dbReference>
<dbReference type="Gene3D" id="3.30.1600.10">
    <property type="entry name" value="SIR2/SIRT2 'Small Domain"/>
    <property type="match status" value="1"/>
</dbReference>
<organism evidence="3 4">
    <name type="scientific">Companilactobacillus futsaii JCM 17355</name>
    <dbReference type="NCBI Taxonomy" id="1423818"/>
    <lineage>
        <taxon>Bacteria</taxon>
        <taxon>Bacillati</taxon>
        <taxon>Bacillota</taxon>
        <taxon>Bacilli</taxon>
        <taxon>Lactobacillales</taxon>
        <taxon>Lactobacillaceae</taxon>
        <taxon>Companilactobacillus</taxon>
    </lineage>
</organism>
<name>A0ABR5P388_9LACO</name>
<keyword evidence="1" id="KW-0808">Transferase</keyword>
<dbReference type="Proteomes" id="UP000051379">
    <property type="component" value="Unassembled WGS sequence"/>
</dbReference>
<evidence type="ECO:0000313" key="3">
    <source>
        <dbReference type="EMBL" id="KRK90380.1"/>
    </source>
</evidence>
<dbReference type="Gene3D" id="2.60.120.10">
    <property type="entry name" value="Jelly Rolls"/>
    <property type="match status" value="1"/>
</dbReference>
<comment type="caution">
    <text evidence="3">The sequence shown here is derived from an EMBL/GenBank/DDBJ whole genome shotgun (WGS) entry which is preliminary data.</text>
</comment>
<gene>
    <name evidence="3" type="ORF">FC88_GL001896</name>
</gene>
<protein>
    <submittedName>
        <fullName evidence="3">Sir2 silent information regulator family NAD-dependent deacetylase</fullName>
    </submittedName>
</protein>
<dbReference type="RefSeq" id="WP_235526947.1">
    <property type="nucleotide sequence ID" value="NZ_AZDO01000152.1"/>
</dbReference>
<dbReference type="InterPro" id="IPR014710">
    <property type="entry name" value="RmlC-like_jellyroll"/>
</dbReference>
<dbReference type="InterPro" id="IPR026591">
    <property type="entry name" value="Sirtuin_cat_small_dom_sf"/>
</dbReference>
<dbReference type="InterPro" id="IPR029035">
    <property type="entry name" value="DHS-like_NAD/FAD-binding_dom"/>
</dbReference>
<sequence length="440" mass="49861">MNNSIKIAKKWMNEADAVLITASNGFSISEGLNLFANDQKLKEVLGELQDKYHFQNLLSVFGFKFPNELEQWRAYARIIEFYSINYESSDLMQNLKRMIDKRPYFVWTSNVDHHFDLAGLENNLEVEGNWLEGVCSQDKDHEVVDLKNILHQIYTKDQIGQLTESDIPKCSECGSSLKLNLPGDFFQMNQKKVTKFSDFLQKYQDKNLLVLELGIGPRNEMIKAPSMQLVAGNGKSHFITINKGELYIPDVIAERSIGFSTSIDTAFQELLTGKNLGGQIQGPAKPKPKPTPEQQKKEDETIKLFYPSYMVDRSIRPGELTMYLTVDSKHPSHFHLLQEGQPWMYSLGNSAIAHCFTKDGQYYQVKLGLDKTKGQVHGFYFDAGTFIAFEDAEDNGAGFSQISAGLASNGDTRIMIPKVDKLIEAFPKKKKLINRLSIPD</sequence>
<reference evidence="3 4" key="1">
    <citation type="journal article" date="2015" name="Genome Announc.">
        <title>Expanding the biotechnology potential of lactobacilli through comparative genomics of 213 strains and associated genera.</title>
        <authorList>
            <person name="Sun Z."/>
            <person name="Harris H.M."/>
            <person name="McCann A."/>
            <person name="Guo C."/>
            <person name="Argimon S."/>
            <person name="Zhang W."/>
            <person name="Yang X."/>
            <person name="Jeffery I.B."/>
            <person name="Cooney J.C."/>
            <person name="Kagawa T.F."/>
            <person name="Liu W."/>
            <person name="Song Y."/>
            <person name="Salvetti E."/>
            <person name="Wrobel A."/>
            <person name="Rasinkangas P."/>
            <person name="Parkhill J."/>
            <person name="Rea M.C."/>
            <person name="O'Sullivan O."/>
            <person name="Ritari J."/>
            <person name="Douillard F.P."/>
            <person name="Paul Ross R."/>
            <person name="Yang R."/>
            <person name="Briner A.E."/>
            <person name="Felis G.E."/>
            <person name="de Vos W.M."/>
            <person name="Barrangou R."/>
            <person name="Klaenhammer T.R."/>
            <person name="Caufield P.W."/>
            <person name="Cui Y."/>
            <person name="Zhang H."/>
            <person name="O'Toole P.W."/>
        </authorList>
    </citation>
    <scope>NUCLEOTIDE SEQUENCE [LARGE SCALE GENOMIC DNA]</scope>
    <source>
        <strain evidence="3 4">JCM 17355</strain>
    </source>
</reference>
<proteinExistence type="predicted"/>
<evidence type="ECO:0000256" key="1">
    <source>
        <dbReference type="ARBA" id="ARBA00022679"/>
    </source>
</evidence>
<dbReference type="EMBL" id="AZDO01000152">
    <property type="protein sequence ID" value="KRK90380.1"/>
    <property type="molecule type" value="Genomic_DNA"/>
</dbReference>
<dbReference type="Gene3D" id="3.40.50.1220">
    <property type="entry name" value="TPP-binding domain"/>
    <property type="match status" value="1"/>
</dbReference>
<dbReference type="SUPFAM" id="SSF51182">
    <property type="entry name" value="RmlC-like cupins"/>
    <property type="match status" value="1"/>
</dbReference>
<dbReference type="SUPFAM" id="SSF52467">
    <property type="entry name" value="DHS-like NAD/FAD-binding domain"/>
    <property type="match status" value="1"/>
</dbReference>
<keyword evidence="4" id="KW-1185">Reference proteome</keyword>
<evidence type="ECO:0000256" key="2">
    <source>
        <dbReference type="SAM" id="MobiDB-lite"/>
    </source>
</evidence>
<feature type="region of interest" description="Disordered" evidence="2">
    <location>
        <begin position="277"/>
        <end position="298"/>
    </location>
</feature>
<evidence type="ECO:0000313" key="4">
    <source>
        <dbReference type="Proteomes" id="UP000051379"/>
    </source>
</evidence>